<dbReference type="GO" id="GO:0005737">
    <property type="term" value="C:cytoplasm"/>
    <property type="evidence" value="ECO:0007669"/>
    <property type="project" value="TreeGrafter"/>
</dbReference>
<evidence type="ECO:0000313" key="3">
    <source>
        <dbReference type="Proteomes" id="UP000503017"/>
    </source>
</evidence>
<evidence type="ECO:0000256" key="1">
    <source>
        <dbReference type="ARBA" id="ARBA00008903"/>
    </source>
</evidence>
<dbReference type="Proteomes" id="UP000503017">
    <property type="component" value="Chromosome"/>
</dbReference>
<dbReference type="InterPro" id="IPR023401">
    <property type="entry name" value="ODC_N"/>
</dbReference>
<dbReference type="InterPro" id="IPR003462">
    <property type="entry name" value="ODC_Mu_crystall"/>
</dbReference>
<dbReference type="Pfam" id="PF02423">
    <property type="entry name" value="OCD_Mu_crystall"/>
    <property type="match status" value="1"/>
</dbReference>
<dbReference type="SUPFAM" id="SSF51735">
    <property type="entry name" value="NAD(P)-binding Rossmann-fold domains"/>
    <property type="match status" value="1"/>
</dbReference>
<gene>
    <name evidence="2" type="ORF">EB235_14405</name>
</gene>
<protein>
    <submittedName>
        <fullName evidence="2">Ornithine cyclodeaminase family protein</fullName>
    </submittedName>
</protein>
<accession>A0A6M7WNV0</accession>
<dbReference type="PANTHER" id="PTHR13812">
    <property type="entry name" value="KETIMINE REDUCTASE MU-CRYSTALLIN"/>
    <property type="match status" value="1"/>
</dbReference>
<dbReference type="InterPro" id="IPR036291">
    <property type="entry name" value="NAD(P)-bd_dom_sf"/>
</dbReference>
<dbReference type="PANTHER" id="PTHR13812:SF19">
    <property type="entry name" value="KETIMINE REDUCTASE MU-CRYSTALLIN"/>
    <property type="match status" value="1"/>
</dbReference>
<proteinExistence type="inferred from homology"/>
<organism evidence="2 3">
    <name type="scientific">Mesorhizobium loti R88b</name>
    <dbReference type="NCBI Taxonomy" id="935548"/>
    <lineage>
        <taxon>Bacteria</taxon>
        <taxon>Pseudomonadati</taxon>
        <taxon>Pseudomonadota</taxon>
        <taxon>Alphaproteobacteria</taxon>
        <taxon>Hyphomicrobiales</taxon>
        <taxon>Phyllobacteriaceae</taxon>
        <taxon>Mesorhizobium</taxon>
    </lineage>
</organism>
<comment type="similarity">
    <text evidence="1">Belongs to the ornithine cyclodeaminase/mu-crystallin family.</text>
</comment>
<evidence type="ECO:0000313" key="2">
    <source>
        <dbReference type="EMBL" id="QKD02543.1"/>
    </source>
</evidence>
<dbReference type="Gene3D" id="3.40.50.720">
    <property type="entry name" value="NAD(P)-binding Rossmann-like Domain"/>
    <property type="match status" value="1"/>
</dbReference>
<dbReference type="AlphaFoldDB" id="A0A6M7WNV0"/>
<dbReference type="Gene3D" id="3.30.1780.10">
    <property type="entry name" value="ornithine cyclodeaminase, domain 1"/>
    <property type="match status" value="1"/>
</dbReference>
<dbReference type="RefSeq" id="WP_027030349.1">
    <property type="nucleotide sequence ID" value="NZ_CP033367.1"/>
</dbReference>
<dbReference type="EMBL" id="CP033367">
    <property type="protein sequence ID" value="QKD02543.1"/>
    <property type="molecule type" value="Genomic_DNA"/>
</dbReference>
<sequence length="321" mass="34155">MNNQSPAAETLPYLSSAVLDRLAISTPDIVDEIERQISGQRRGEVWCAPKAAVWPGDDRYFMATLGVASVPSVLATKSLVVNPRNAERGLATINSLITLLDAETGLPLALVDGNWVTAKRTAGLSAVAARRMASSDASTVAFIGCGVQARGHLEAFTDLFPLREIRAFGRGKSNRDALCEMARSRGLEAIPSDTARAAVEGADIVVTTVTLVPEPEPFLDANWLKPGSFTAITDLALPWLPETMRRFDRIVVDDLEQEKQMPKPMVDPALVASDLTGLVCGDFAGREGAEEATAFVFRGMAVGDLAAAGLAYMRAQAAGVV</sequence>
<name>A0A6M7WNV0_RHILI</name>
<dbReference type="PIRSF" id="PIRSF001439">
    <property type="entry name" value="CryM"/>
    <property type="match status" value="1"/>
</dbReference>
<reference evidence="2 3" key="1">
    <citation type="submission" date="2018-10" db="EMBL/GenBank/DDBJ databases">
        <authorList>
            <person name="Perry B.J."/>
            <person name="Sullivan J.T."/>
            <person name="Murphy R.J.T."/>
            <person name="Ramsay J.P."/>
            <person name="Ronson C.W."/>
        </authorList>
    </citation>
    <scope>NUCLEOTIDE SEQUENCE [LARGE SCALE GENOMIC DNA]</scope>
    <source>
        <strain evidence="2 3">R88b</strain>
    </source>
</reference>